<sequence length="112" mass="12130">MKFDRPYNESDHGDYAAWLAATAPELERLAQLPEVTPQPVYSLHLPTGATAKSNRASHVAHPISSAEQLASLLPRKLAKNAEGIHRHVLTCLEAGRESVTIQHSPYISAGPA</sequence>
<dbReference type="RefSeq" id="WP_184204200.1">
    <property type="nucleotide sequence ID" value="NZ_JACHGW010000015.1"/>
</dbReference>
<reference evidence="1 2" key="1">
    <citation type="submission" date="2020-08" db="EMBL/GenBank/DDBJ databases">
        <title>Genomic Encyclopedia of Type Strains, Phase IV (KMG-IV): sequencing the most valuable type-strain genomes for metagenomic binning, comparative biology and taxonomic classification.</title>
        <authorList>
            <person name="Goeker M."/>
        </authorList>
    </citation>
    <scope>NUCLEOTIDE SEQUENCE [LARGE SCALE GENOMIC DNA]</scope>
    <source>
        <strain evidence="1 2">DSM 23562</strain>
    </source>
</reference>
<dbReference type="AlphaFoldDB" id="A0A7W9SWG1"/>
<accession>A0A7W9SWG1</accession>
<protein>
    <submittedName>
        <fullName evidence="1">Uncharacterized protein</fullName>
    </submittedName>
</protein>
<gene>
    <name evidence="1" type="ORF">HNQ39_005964</name>
</gene>
<comment type="caution">
    <text evidence="1">The sequence shown here is derived from an EMBL/GenBank/DDBJ whole genome shotgun (WGS) entry which is preliminary data.</text>
</comment>
<keyword evidence="2" id="KW-1185">Reference proteome</keyword>
<dbReference type="EMBL" id="JACHGW010000015">
    <property type="protein sequence ID" value="MBB6054117.1"/>
    <property type="molecule type" value="Genomic_DNA"/>
</dbReference>
<name>A0A7W9SWG1_ARMRO</name>
<organism evidence="1 2">
    <name type="scientific">Armatimonas rosea</name>
    <dbReference type="NCBI Taxonomy" id="685828"/>
    <lineage>
        <taxon>Bacteria</taxon>
        <taxon>Bacillati</taxon>
        <taxon>Armatimonadota</taxon>
        <taxon>Armatimonadia</taxon>
        <taxon>Armatimonadales</taxon>
        <taxon>Armatimonadaceae</taxon>
        <taxon>Armatimonas</taxon>
    </lineage>
</organism>
<evidence type="ECO:0000313" key="1">
    <source>
        <dbReference type="EMBL" id="MBB6054117.1"/>
    </source>
</evidence>
<proteinExistence type="predicted"/>
<evidence type="ECO:0000313" key="2">
    <source>
        <dbReference type="Proteomes" id="UP000520814"/>
    </source>
</evidence>
<dbReference type="Proteomes" id="UP000520814">
    <property type="component" value="Unassembled WGS sequence"/>
</dbReference>